<accession>A0AAV8YGT0</accession>
<name>A0AAV8YGT0_9CUCU</name>
<feature type="compositionally biased region" description="Polar residues" evidence="1">
    <location>
        <begin position="60"/>
        <end position="69"/>
    </location>
</feature>
<evidence type="ECO:0000313" key="3">
    <source>
        <dbReference type="Proteomes" id="UP001162162"/>
    </source>
</evidence>
<keyword evidence="3" id="KW-1185">Reference proteome</keyword>
<reference evidence="2" key="1">
    <citation type="journal article" date="2023" name="Insect Mol. Biol.">
        <title>Genome sequencing provides insights into the evolution of gene families encoding plant cell wall-degrading enzymes in longhorned beetles.</title>
        <authorList>
            <person name="Shin N.R."/>
            <person name="Okamura Y."/>
            <person name="Kirsch R."/>
            <person name="Pauchet Y."/>
        </authorList>
    </citation>
    <scope>NUCLEOTIDE SEQUENCE</scope>
    <source>
        <strain evidence="2">AMC_N1</strain>
    </source>
</reference>
<evidence type="ECO:0008006" key="4">
    <source>
        <dbReference type="Google" id="ProtNLM"/>
    </source>
</evidence>
<dbReference type="AlphaFoldDB" id="A0AAV8YGT0"/>
<organism evidence="2 3">
    <name type="scientific">Aromia moschata</name>
    <dbReference type="NCBI Taxonomy" id="1265417"/>
    <lineage>
        <taxon>Eukaryota</taxon>
        <taxon>Metazoa</taxon>
        <taxon>Ecdysozoa</taxon>
        <taxon>Arthropoda</taxon>
        <taxon>Hexapoda</taxon>
        <taxon>Insecta</taxon>
        <taxon>Pterygota</taxon>
        <taxon>Neoptera</taxon>
        <taxon>Endopterygota</taxon>
        <taxon>Coleoptera</taxon>
        <taxon>Polyphaga</taxon>
        <taxon>Cucujiformia</taxon>
        <taxon>Chrysomeloidea</taxon>
        <taxon>Cerambycidae</taxon>
        <taxon>Cerambycinae</taxon>
        <taxon>Callichromatini</taxon>
        <taxon>Aromia</taxon>
    </lineage>
</organism>
<sequence>MDTILITDKLHLAETAMTTMLGLKAAWRIDHRGRDNQILHEWFKDRQRRSRLRKIIEKPATQNTKQPKTTPEVGRADNKLSQRSVPSLRPSEILTRLQTQFGDETLSKTPVYEWHKRCSAGPERVENEQHDRRL</sequence>
<protein>
    <recommendedName>
        <fullName evidence="4">Transposase</fullName>
    </recommendedName>
</protein>
<feature type="region of interest" description="Disordered" evidence="1">
    <location>
        <begin position="55"/>
        <end position="92"/>
    </location>
</feature>
<dbReference type="EMBL" id="JAPWTK010000105">
    <property type="protein sequence ID" value="KAJ8950109.1"/>
    <property type="molecule type" value="Genomic_DNA"/>
</dbReference>
<evidence type="ECO:0000313" key="2">
    <source>
        <dbReference type="EMBL" id="KAJ8950109.1"/>
    </source>
</evidence>
<dbReference type="Proteomes" id="UP001162162">
    <property type="component" value="Unassembled WGS sequence"/>
</dbReference>
<proteinExistence type="predicted"/>
<evidence type="ECO:0000256" key="1">
    <source>
        <dbReference type="SAM" id="MobiDB-lite"/>
    </source>
</evidence>
<comment type="caution">
    <text evidence="2">The sequence shown here is derived from an EMBL/GenBank/DDBJ whole genome shotgun (WGS) entry which is preliminary data.</text>
</comment>
<gene>
    <name evidence="2" type="ORF">NQ318_017834</name>
</gene>